<reference evidence="2" key="1">
    <citation type="submission" date="2023-06" db="EMBL/GenBank/DDBJ databases">
        <authorList>
            <consortium name="Lawrence Berkeley National Laboratory"/>
            <person name="Ahrendt S."/>
            <person name="Sahu N."/>
            <person name="Indic B."/>
            <person name="Wong-Bajracharya J."/>
            <person name="Merenyi Z."/>
            <person name="Ke H.-M."/>
            <person name="Monk M."/>
            <person name="Kocsube S."/>
            <person name="Drula E."/>
            <person name="Lipzen A."/>
            <person name="Balint B."/>
            <person name="Henrissat B."/>
            <person name="Andreopoulos B."/>
            <person name="Martin F.M."/>
            <person name="Harder C.B."/>
            <person name="Rigling D."/>
            <person name="Ford K.L."/>
            <person name="Foster G.D."/>
            <person name="Pangilinan J."/>
            <person name="Papanicolaou A."/>
            <person name="Barry K."/>
            <person name="LaButti K."/>
            <person name="Viragh M."/>
            <person name="Koriabine M."/>
            <person name="Yan M."/>
            <person name="Riley R."/>
            <person name="Champramary S."/>
            <person name="Plett K.L."/>
            <person name="Tsai I.J."/>
            <person name="Slot J."/>
            <person name="Sipos G."/>
            <person name="Plett J."/>
            <person name="Nagy L.G."/>
            <person name="Grigoriev I.V."/>
        </authorList>
    </citation>
    <scope>NUCLEOTIDE SEQUENCE</scope>
    <source>
        <strain evidence="2">FPL87.14</strain>
    </source>
</reference>
<accession>A0AA39JWZ8</accession>
<evidence type="ECO:0000313" key="2">
    <source>
        <dbReference type="EMBL" id="KAK0449370.1"/>
    </source>
</evidence>
<evidence type="ECO:0000313" key="3">
    <source>
        <dbReference type="Proteomes" id="UP001175226"/>
    </source>
</evidence>
<sequence>MLCEQREEGATWETAGNVEGDAEVGDEDYLEAFNMSGWKQYAPVFAMDASGELVEDLDPMTEKRKRYDSSDDLMHVWFPLRQDFLNGLLQREEFGDHTLHPRCTTCKAWLSSHAPSSTDIEIVTHHACTPLHVLMRWNGSFWEDTSLKEMGLIYQLGHSGADCPIPGISQTLTILHVNGVHMVNGHWCACDISHGEGQYRQLLHNGWYPAMTVSPRSYATFECLDTFRLLNVVANMNIHDYVSTLEQKVDAWGTEWVADRYKAFGRMSQQWAYLKRLKRAGVGHLKGGLTTAELGSVAIQCWVCPRDGVNLPSRWRDTTPSLQYLHCLLVGMDANFHLKNRLRMRNKNKSYVNEKDISTCIAFAALMQKDTCLSMGLRCTGVGGCICIRHKLVRPLGLGDLLKGERYANMDYIFWSSVQSACVKNITLLYDVGCQYKINMEKRCKKLPALLHRDSGLPFVDVTLPVWHGDVHVVKCKTENSLMYQDSVGKSDGEGVERTWLAFNPMDCMDRHNFRKNVGLGESLVQRLKIALVEQLKIEWRKKIDKWCKDRLKLSPYAAQETSARMTEAQVRLQLQTEELQEVMNASTKSIKKISITAFLIIGSGARKCSVCGSLRSFGPFPTVWGKVHELRISFFKKLSSFCKIQAVHMPGMVPLIEEEDAKHDSDNTAPSMEDIKLWLPSQIPEDVCPGVCEASISNAEFKLQARAAMVALRGEDSCREFKKLEAKDIAPVHEVERDAKASKCLGRIGGRDGRAQARPMVQKLMWIWTALGGPRAEVDEGVHKCVQVEWSKVYARKLWWCEEVEILHEEMQRSLRSLKYKAGQWEERAQQDDTFIAEEDMACLRSQVAYEG</sequence>
<comment type="caution">
    <text evidence="2">The sequence shown here is derived from an EMBL/GenBank/DDBJ whole genome shotgun (WGS) entry which is preliminary data.</text>
</comment>
<name>A0AA39JWZ8_9AGAR</name>
<dbReference type="InterPro" id="IPR040521">
    <property type="entry name" value="KDZ"/>
</dbReference>
<gene>
    <name evidence="2" type="ORF">EV421DRAFT_1900062</name>
</gene>
<dbReference type="Pfam" id="PF18758">
    <property type="entry name" value="KDZ"/>
    <property type="match status" value="1"/>
</dbReference>
<dbReference type="InterPro" id="IPR041457">
    <property type="entry name" value="CxC2_KDZ-assoc"/>
</dbReference>
<dbReference type="Pfam" id="PF18803">
    <property type="entry name" value="CxC2"/>
    <property type="match status" value="1"/>
</dbReference>
<organism evidence="2 3">
    <name type="scientific">Armillaria borealis</name>
    <dbReference type="NCBI Taxonomy" id="47425"/>
    <lineage>
        <taxon>Eukaryota</taxon>
        <taxon>Fungi</taxon>
        <taxon>Dikarya</taxon>
        <taxon>Basidiomycota</taxon>
        <taxon>Agaricomycotina</taxon>
        <taxon>Agaricomycetes</taxon>
        <taxon>Agaricomycetidae</taxon>
        <taxon>Agaricales</taxon>
        <taxon>Marasmiineae</taxon>
        <taxon>Physalacriaceae</taxon>
        <taxon>Armillaria</taxon>
    </lineage>
</organism>
<proteinExistence type="predicted"/>
<dbReference type="EMBL" id="JAUEPT010000008">
    <property type="protein sequence ID" value="KAK0449370.1"/>
    <property type="molecule type" value="Genomic_DNA"/>
</dbReference>
<evidence type="ECO:0000259" key="1">
    <source>
        <dbReference type="Pfam" id="PF18803"/>
    </source>
</evidence>
<dbReference type="Proteomes" id="UP001175226">
    <property type="component" value="Unassembled WGS sequence"/>
</dbReference>
<keyword evidence="3" id="KW-1185">Reference proteome</keyword>
<protein>
    <recommendedName>
        <fullName evidence="1">CxC2-like cysteine cluster KDZ transposase-associated domain-containing protein</fullName>
    </recommendedName>
</protein>
<feature type="domain" description="CxC2-like cysteine cluster KDZ transposase-associated" evidence="1">
    <location>
        <begin position="147"/>
        <end position="252"/>
    </location>
</feature>
<dbReference type="AlphaFoldDB" id="A0AA39JWZ8"/>